<dbReference type="OrthoDB" id="446809at2759"/>
<dbReference type="SUPFAM" id="SSF51735">
    <property type="entry name" value="NAD(P)-binding Rossmann-fold domains"/>
    <property type="match status" value="1"/>
</dbReference>
<evidence type="ECO:0000313" key="6">
    <source>
        <dbReference type="Proteomes" id="UP000639643"/>
    </source>
</evidence>
<feature type="domain" description="Gfo/Idh/MocA-like oxidoreductase N-terminal" evidence="3">
    <location>
        <begin position="4"/>
        <end position="118"/>
    </location>
</feature>
<dbReference type="GO" id="GO:0006740">
    <property type="term" value="P:NADPH regeneration"/>
    <property type="evidence" value="ECO:0007669"/>
    <property type="project" value="TreeGrafter"/>
</dbReference>
<organism evidence="5 6">
    <name type="scientific">Colletotrichum musicola</name>
    <dbReference type="NCBI Taxonomy" id="2175873"/>
    <lineage>
        <taxon>Eukaryota</taxon>
        <taxon>Fungi</taxon>
        <taxon>Dikarya</taxon>
        <taxon>Ascomycota</taxon>
        <taxon>Pezizomycotina</taxon>
        <taxon>Sordariomycetes</taxon>
        <taxon>Hypocreomycetidae</taxon>
        <taxon>Glomerellales</taxon>
        <taxon>Glomerellaceae</taxon>
        <taxon>Colletotrichum</taxon>
        <taxon>Colletotrichum orchidearum species complex</taxon>
    </lineage>
</organism>
<accession>A0A8H6KAW4</accession>
<keyword evidence="6" id="KW-1185">Reference proteome</keyword>
<dbReference type="InterPro" id="IPR036291">
    <property type="entry name" value="NAD(P)-bd_dom_sf"/>
</dbReference>
<dbReference type="Pfam" id="PF22725">
    <property type="entry name" value="GFO_IDH_MocA_C3"/>
    <property type="match status" value="1"/>
</dbReference>
<sequence length="369" mass="40129">MGPLKIAVAGLGRMGRRHVQNIIYHVPRASVVAVCSTDTHELEQARSSPEYAEFGVTVYDSYDAMLAHPGLQAVWISTSTDVHASQTLAAIAAGLHVLCEKPLSTDMDEASRCCCDAKSSRADGCDGQIDRVVEAAKAKPHLKVMAGFSRRFDASYRDAAAKVLDKNTIGEPFIVRSNTCDLLDQTGFFVRYAPRNGGIFVDCAIHDIDLSLWFHSDPVPKACWATGTLRHHPELAAAGDVDNAVGVVEFYGGKIAYFYCSRTQAHGHDVCTEVTGTAGKVSVNVWPRANHVVVADGSGIRNAVQPEYWQRFEDAFALEANEFADAVLRDGPVPLPIEKGVRVMEIGRALQDALRTGEVQRFDEGGKRL</sequence>
<evidence type="ECO:0000256" key="1">
    <source>
        <dbReference type="ARBA" id="ARBA00010928"/>
    </source>
</evidence>
<proteinExistence type="inferred from homology"/>
<reference evidence="5" key="1">
    <citation type="journal article" date="2020" name="Phytopathology">
        <title>Genome Sequence Resources of Colletotrichum truncatum, C. plurivorum, C. musicola, and C. sojae: Four Species Pathogenic to Soybean (Glycine max).</title>
        <authorList>
            <person name="Rogerio F."/>
            <person name="Boufleur T.R."/>
            <person name="Ciampi-Guillardi M."/>
            <person name="Sukno S.A."/>
            <person name="Thon M.R."/>
            <person name="Massola Junior N.S."/>
            <person name="Baroncelli R."/>
        </authorList>
    </citation>
    <scope>NUCLEOTIDE SEQUENCE</scope>
    <source>
        <strain evidence="5">LFN0074</strain>
    </source>
</reference>
<gene>
    <name evidence="5" type="ORF">CMUS01_08777</name>
</gene>
<dbReference type="InterPro" id="IPR055170">
    <property type="entry name" value="GFO_IDH_MocA-like_dom"/>
</dbReference>
<protein>
    <submittedName>
        <fullName evidence="5">Myo-inositol 2-dehydrogenase</fullName>
    </submittedName>
</protein>
<dbReference type="Gene3D" id="3.30.360.10">
    <property type="entry name" value="Dihydrodipicolinate Reductase, domain 2"/>
    <property type="match status" value="1"/>
</dbReference>
<dbReference type="PANTHER" id="PTHR42840">
    <property type="entry name" value="NAD(P)-BINDING ROSSMANN-FOLD SUPERFAMILY PROTEIN-RELATED"/>
    <property type="match status" value="1"/>
</dbReference>
<dbReference type="InterPro" id="IPR000683">
    <property type="entry name" value="Gfo/Idh/MocA-like_OxRdtase_N"/>
</dbReference>
<dbReference type="GO" id="GO:0005737">
    <property type="term" value="C:cytoplasm"/>
    <property type="evidence" value="ECO:0007669"/>
    <property type="project" value="TreeGrafter"/>
</dbReference>
<dbReference type="PANTHER" id="PTHR42840:SF3">
    <property type="entry name" value="BINDING ROSSMANN FOLD OXIDOREDUCTASE, PUTATIVE (AFU_ORTHOLOGUE AFUA_2G10240)-RELATED"/>
    <property type="match status" value="1"/>
</dbReference>
<dbReference type="GO" id="GO:0000166">
    <property type="term" value="F:nucleotide binding"/>
    <property type="evidence" value="ECO:0007669"/>
    <property type="project" value="InterPro"/>
</dbReference>
<name>A0A8H6KAW4_9PEZI</name>
<dbReference type="AlphaFoldDB" id="A0A8H6KAW4"/>
<evidence type="ECO:0000259" key="3">
    <source>
        <dbReference type="Pfam" id="PF01408"/>
    </source>
</evidence>
<dbReference type="EMBL" id="WIGM01000352">
    <property type="protein sequence ID" value="KAF6827950.1"/>
    <property type="molecule type" value="Genomic_DNA"/>
</dbReference>
<dbReference type="Gene3D" id="3.40.50.720">
    <property type="entry name" value="NAD(P)-binding Rossmann-like Domain"/>
    <property type="match status" value="2"/>
</dbReference>
<comment type="caution">
    <text evidence="5">The sequence shown here is derived from an EMBL/GenBank/DDBJ whole genome shotgun (WGS) entry which is preliminary data.</text>
</comment>
<comment type="similarity">
    <text evidence="1">Belongs to the Gfo/Idh/MocA family.</text>
</comment>
<evidence type="ECO:0000313" key="5">
    <source>
        <dbReference type="EMBL" id="KAF6827950.1"/>
    </source>
</evidence>
<evidence type="ECO:0000259" key="4">
    <source>
        <dbReference type="Pfam" id="PF22725"/>
    </source>
</evidence>
<dbReference type="GO" id="GO:0016491">
    <property type="term" value="F:oxidoreductase activity"/>
    <property type="evidence" value="ECO:0007669"/>
    <property type="project" value="UniProtKB-KW"/>
</dbReference>
<keyword evidence="2" id="KW-0560">Oxidoreductase</keyword>
<dbReference type="Proteomes" id="UP000639643">
    <property type="component" value="Unassembled WGS sequence"/>
</dbReference>
<evidence type="ECO:0000256" key="2">
    <source>
        <dbReference type="ARBA" id="ARBA00023002"/>
    </source>
</evidence>
<dbReference type="Pfam" id="PF01408">
    <property type="entry name" value="GFO_IDH_MocA"/>
    <property type="match status" value="1"/>
</dbReference>
<dbReference type="SUPFAM" id="SSF55347">
    <property type="entry name" value="Glyceraldehyde-3-phosphate dehydrogenase-like, C-terminal domain"/>
    <property type="match status" value="1"/>
</dbReference>
<feature type="domain" description="GFO/IDH/MocA-like oxidoreductase" evidence="4">
    <location>
        <begin position="159"/>
        <end position="281"/>
    </location>
</feature>